<keyword evidence="2" id="KW-1185">Reference proteome</keyword>
<dbReference type="AlphaFoldDB" id="O27879"/>
<evidence type="ECO:0000313" key="1">
    <source>
        <dbReference type="EMBL" id="AAB86317.1"/>
    </source>
</evidence>
<evidence type="ECO:0000313" key="2">
    <source>
        <dbReference type="Proteomes" id="UP000005223"/>
    </source>
</evidence>
<dbReference type="InParanoid" id="O27879"/>
<dbReference type="EMBL" id="AE000666">
    <property type="protein sequence ID" value="AAB86317.1"/>
    <property type="molecule type" value="Genomic_DNA"/>
</dbReference>
<dbReference type="STRING" id="187420.MTH_1851"/>
<reference evidence="1 2" key="1">
    <citation type="journal article" date="1997" name="J. Bacteriol.">
        <title>Complete genome sequence of Methanobacterium thermoautotrophicum deltaH: functional analysis and comparative genomics.</title>
        <authorList>
            <person name="Smith D.R."/>
            <person name="Doucette-Stamm L.A."/>
            <person name="Deloughery C."/>
            <person name="Lee H.-M."/>
            <person name="Dubois J."/>
            <person name="Aldredge T."/>
            <person name="Bashirzadeh R."/>
            <person name="Blakely D."/>
            <person name="Cook R."/>
            <person name="Gilbert K."/>
            <person name="Harrison D."/>
            <person name="Hoang L."/>
            <person name="Keagle P."/>
            <person name="Lumm W."/>
            <person name="Pothier B."/>
            <person name="Qiu D."/>
            <person name="Spadafora R."/>
            <person name="Vicare R."/>
            <person name="Wang Y."/>
            <person name="Wierzbowski J."/>
            <person name="Gibson R."/>
            <person name="Jiwani N."/>
            <person name="Caruso A."/>
            <person name="Bush D."/>
            <person name="Safer H."/>
            <person name="Patwell D."/>
            <person name="Prabhakar S."/>
            <person name="McDougall S."/>
            <person name="Shimer G."/>
            <person name="Goyal A."/>
            <person name="Pietrovski S."/>
            <person name="Church G.M."/>
            <person name="Daniels C.J."/>
            <person name="Mao J.-i."/>
            <person name="Rice P."/>
            <person name="Nolling J."/>
            <person name="Reeve J.N."/>
        </authorList>
    </citation>
    <scope>NUCLEOTIDE SEQUENCE [LARGE SCALE GENOMIC DNA]</scope>
    <source>
        <strain evidence="2">ATCC 29096 / DSM 1053 / JCM 10044 / NBRC 100330 / Delta H</strain>
    </source>
</reference>
<dbReference type="KEGG" id="mth:MTH_1851"/>
<dbReference type="HOGENOM" id="CLU_2875135_0_0_2"/>
<name>O27879_METTH</name>
<proteinExistence type="predicted"/>
<dbReference type="PaxDb" id="187420-MTH_1851"/>
<gene>
    <name evidence="1" type="ordered locus">MTH_1851</name>
</gene>
<organism evidence="1 2">
    <name type="scientific">Methanothermobacter thermautotrophicus (strain ATCC 29096 / DSM 1053 / JCM 10044 / NBRC 100330 / Delta H)</name>
    <name type="common">Methanobacterium thermoautotrophicum</name>
    <dbReference type="NCBI Taxonomy" id="187420"/>
    <lineage>
        <taxon>Archaea</taxon>
        <taxon>Methanobacteriati</taxon>
        <taxon>Methanobacteriota</taxon>
        <taxon>Methanomada group</taxon>
        <taxon>Methanobacteria</taxon>
        <taxon>Methanobacteriales</taxon>
        <taxon>Methanobacteriaceae</taxon>
        <taxon>Methanothermobacter</taxon>
    </lineage>
</organism>
<dbReference type="PIR" id="F69114">
    <property type="entry name" value="F69114"/>
</dbReference>
<dbReference type="EnsemblBacteria" id="AAB86317">
    <property type="protein sequence ID" value="AAB86317"/>
    <property type="gene ID" value="MTH_1851"/>
</dbReference>
<accession>O27879</accession>
<dbReference type="Proteomes" id="UP000005223">
    <property type="component" value="Chromosome"/>
</dbReference>
<protein>
    <submittedName>
        <fullName evidence="1">Uncharacterized protein</fullName>
    </submittedName>
</protein>
<sequence length="63" mass="7045">MYSGSAPGLRVLLSGIFIVVISSSALNIKSNTGVHQQLKRFCEEYHMGSSDWRDQVYTIIKVI</sequence>